<dbReference type="SUPFAM" id="SSF51445">
    <property type="entry name" value="(Trans)glycosidases"/>
    <property type="match status" value="1"/>
</dbReference>
<feature type="domain" description="Glycosyl hydrolase family 13 catalytic" evidence="11">
    <location>
        <begin position="260"/>
        <end position="604"/>
    </location>
</feature>
<dbReference type="InterPro" id="IPR006047">
    <property type="entry name" value="GH13_cat_dom"/>
</dbReference>
<dbReference type="FunFam" id="3.20.20.80:FF:000003">
    <property type="entry name" value="1,4-alpha-glucan branching enzyme GlgB"/>
    <property type="match status" value="1"/>
</dbReference>
<dbReference type="Pfam" id="PF00128">
    <property type="entry name" value="Alpha-amylase"/>
    <property type="match status" value="2"/>
</dbReference>
<keyword evidence="7 9" id="KW-0320">Glycogen biosynthesis</keyword>
<dbReference type="Pfam" id="PF02806">
    <property type="entry name" value="Alpha-amylase_C"/>
    <property type="match status" value="1"/>
</dbReference>
<gene>
    <name evidence="9 12" type="primary">glgB</name>
    <name evidence="12" type="ORF">COCCU_05800</name>
</gene>
<dbReference type="SUPFAM" id="SSF81296">
    <property type="entry name" value="E set domains"/>
    <property type="match status" value="2"/>
</dbReference>
<dbReference type="PANTHER" id="PTHR43651">
    <property type="entry name" value="1,4-ALPHA-GLUCAN-BRANCHING ENZYME"/>
    <property type="match status" value="1"/>
</dbReference>
<dbReference type="SMART" id="SM00642">
    <property type="entry name" value="Aamy"/>
    <property type="match status" value="1"/>
</dbReference>
<dbReference type="NCBIfam" id="NF008967">
    <property type="entry name" value="PRK12313.1"/>
    <property type="match status" value="1"/>
</dbReference>
<protein>
    <recommendedName>
        <fullName evidence="9">1,4-alpha-glucan branching enzyme GlgB</fullName>
        <ecNumber evidence="9">2.4.1.18</ecNumber>
    </recommendedName>
    <alternativeName>
        <fullName evidence="9">1,4-alpha-D-glucan:1,4-alpha-D-glucan 6-glucosyl-transferase</fullName>
    </alternativeName>
    <alternativeName>
        <fullName evidence="9">Alpha-(1-&gt;4)-glucan branching enzyme</fullName>
    </alternativeName>
    <alternativeName>
        <fullName evidence="9">Glycogen branching enzyme</fullName>
        <shortName evidence="9">BE</shortName>
    </alternativeName>
</protein>
<evidence type="ECO:0000256" key="7">
    <source>
        <dbReference type="ARBA" id="ARBA00023056"/>
    </source>
</evidence>
<dbReference type="Proteomes" id="UP000424462">
    <property type="component" value="Chromosome"/>
</dbReference>
<dbReference type="GO" id="GO:0003844">
    <property type="term" value="F:1,4-alpha-glucan branching enzyme activity"/>
    <property type="evidence" value="ECO:0007669"/>
    <property type="project" value="UniProtKB-UniRule"/>
</dbReference>
<keyword evidence="8 9" id="KW-0119">Carbohydrate metabolism</keyword>
<evidence type="ECO:0000259" key="11">
    <source>
        <dbReference type="SMART" id="SM00642"/>
    </source>
</evidence>
<dbReference type="Pfam" id="PF02922">
    <property type="entry name" value="CBM_48"/>
    <property type="match status" value="1"/>
</dbReference>
<evidence type="ECO:0000256" key="2">
    <source>
        <dbReference type="ARBA" id="ARBA00004964"/>
    </source>
</evidence>
<comment type="pathway">
    <text evidence="2 9">Glycan biosynthesis; glycogen biosynthesis.</text>
</comment>
<keyword evidence="5 9" id="KW-0328">Glycosyltransferase</keyword>
<dbReference type="CDD" id="cd11322">
    <property type="entry name" value="AmyAc_Glg_BE"/>
    <property type="match status" value="1"/>
</dbReference>
<dbReference type="NCBIfam" id="TIGR01515">
    <property type="entry name" value="branching_enzym"/>
    <property type="match status" value="1"/>
</dbReference>
<dbReference type="InterPro" id="IPR044143">
    <property type="entry name" value="GlgB_N_E_set_prok"/>
</dbReference>
<dbReference type="NCBIfam" id="NF003811">
    <property type="entry name" value="PRK05402.1"/>
    <property type="match status" value="1"/>
</dbReference>
<dbReference type="InterPro" id="IPR013783">
    <property type="entry name" value="Ig-like_fold"/>
</dbReference>
<dbReference type="Gene3D" id="3.20.20.80">
    <property type="entry name" value="Glycosidases"/>
    <property type="match status" value="1"/>
</dbReference>
<dbReference type="Gene3D" id="2.60.40.10">
    <property type="entry name" value="Immunoglobulins"/>
    <property type="match status" value="2"/>
</dbReference>
<dbReference type="InterPro" id="IPR037439">
    <property type="entry name" value="Branching_enzy"/>
</dbReference>
<dbReference type="AlphaFoldDB" id="A0A6B8W0Q9"/>
<dbReference type="GO" id="GO:0004553">
    <property type="term" value="F:hydrolase activity, hydrolyzing O-glycosyl compounds"/>
    <property type="evidence" value="ECO:0007669"/>
    <property type="project" value="InterPro"/>
</dbReference>
<dbReference type="Gene3D" id="2.60.40.1180">
    <property type="entry name" value="Golgi alpha-mannosidase II"/>
    <property type="match status" value="1"/>
</dbReference>
<organism evidence="12 13">
    <name type="scientific">Corynebacterium occultum</name>
    <dbReference type="NCBI Taxonomy" id="2675219"/>
    <lineage>
        <taxon>Bacteria</taxon>
        <taxon>Bacillati</taxon>
        <taxon>Actinomycetota</taxon>
        <taxon>Actinomycetes</taxon>
        <taxon>Mycobacteriales</taxon>
        <taxon>Corynebacteriaceae</taxon>
        <taxon>Corynebacterium</taxon>
    </lineage>
</organism>
<dbReference type="EMBL" id="CP046455">
    <property type="protein sequence ID" value="QGU07104.1"/>
    <property type="molecule type" value="Genomic_DNA"/>
</dbReference>
<evidence type="ECO:0000256" key="6">
    <source>
        <dbReference type="ARBA" id="ARBA00022679"/>
    </source>
</evidence>
<dbReference type="EC" id="2.4.1.18" evidence="9"/>
<dbReference type="GO" id="GO:0043169">
    <property type="term" value="F:cation binding"/>
    <property type="evidence" value="ECO:0007669"/>
    <property type="project" value="InterPro"/>
</dbReference>
<evidence type="ECO:0000256" key="4">
    <source>
        <dbReference type="ARBA" id="ARBA00022600"/>
    </source>
</evidence>
<dbReference type="InterPro" id="IPR013780">
    <property type="entry name" value="Glyco_hydro_b"/>
</dbReference>
<feature type="active site" description="Nucleophile" evidence="9 10">
    <location>
        <position position="412"/>
    </location>
</feature>
<dbReference type="InterPro" id="IPR054169">
    <property type="entry name" value="GlgB_N"/>
</dbReference>
<dbReference type="HAMAP" id="MF_00685">
    <property type="entry name" value="GlgB"/>
    <property type="match status" value="1"/>
</dbReference>
<evidence type="ECO:0000256" key="5">
    <source>
        <dbReference type="ARBA" id="ARBA00022676"/>
    </source>
</evidence>
<sequence>MTEASANIHPSSLIPEADLVRLRHCSHHAPHDFYGWHPTATGSVVRTRQLGAEQVELLLDGRGIEMVPVGDDVWIAELETKSEAGDYRLRITWPDAKPVLIADAYRFLPTLGDMDIHLISEGRHERLWEVLGANVHSYETSLGTVRGTAFAVWAPNAVGMSVVGDFNGWNASQHAMRSLGSSGVWELFIPDVTEGAKYKFAVQTKEGHRRDKADPMAKLAEVPPGTASIVATSDYEWQDGRWLQQREEKDAAASPMSIYEVHLGSWKKGLDYRQLATELVDYVVEQGFTHVEFMPVAEHPFGGSWGYQVSGYYAPSSRWGDPDGLRTLIDACHQAGVGVIIDWVPGHFPKDDWALARFDGVPLYEHADWRKGEQKDWGTLVFDFGRNEVRNFLVANALYWIEEFHIDGLRVDAVASMLYLDYSREEGEWEPNQYGGREYLEAVSFLQEMNATVHGRHPGVLTIAEESTSWPGVTAPTHHNGLGFSLKWNMGWMNDTLEYFSLDPIHRSHHHNEITFSMIYAFSERYVLPFSHDEVVHGKGSLWDRMPGDAWNKAAGLRTLYAYMYSHPGKQLLFQGQEFGQREEWDEAESLSWGDREGWEGEFHIGVHNLVKDLNKLNTEIPALHTQDFGPEGFSWVKSDDAAANLLSYIRWGNDGSAVLAVCNLGGASRESYPLGIPVEGDWELVLNTDDKSYEGAGNELATILRGVEEGWDGQPYSLRVNAPAMSVQWYRLKR</sequence>
<comment type="subunit">
    <text evidence="9">Monomer.</text>
</comment>
<feature type="active site" description="Proton donor" evidence="9 10">
    <location>
        <position position="465"/>
    </location>
</feature>
<dbReference type="Pfam" id="PF22019">
    <property type="entry name" value="GlgB_N"/>
    <property type="match status" value="1"/>
</dbReference>
<keyword evidence="13" id="KW-1185">Reference proteome</keyword>
<comment type="catalytic activity">
    <reaction evidence="1 9">
        <text>Transfers a segment of a (1-&gt;4)-alpha-D-glucan chain to a primary hydroxy group in a similar glucan chain.</text>
        <dbReference type="EC" id="2.4.1.18"/>
    </reaction>
</comment>
<dbReference type="GO" id="GO:0005978">
    <property type="term" value="P:glycogen biosynthetic process"/>
    <property type="evidence" value="ECO:0007669"/>
    <property type="project" value="UniProtKB-UniRule"/>
</dbReference>
<dbReference type="InterPro" id="IPR017853">
    <property type="entry name" value="GH"/>
</dbReference>
<reference evidence="12 13" key="1">
    <citation type="submission" date="2019-11" db="EMBL/GenBank/DDBJ databases">
        <title>Complete genome sequence of Corynebacterium kalinowskii 1959, a novel Corynebacterium species isolated from soil of a small paddock in Vilsendorf, Germany.</title>
        <authorList>
            <person name="Schaffert L."/>
            <person name="Ruwe M."/>
            <person name="Milse J."/>
            <person name="Hanuschka K."/>
            <person name="Ortseifen V."/>
            <person name="Droste J."/>
            <person name="Brandt D."/>
            <person name="Schlueter L."/>
            <person name="Kutter Y."/>
            <person name="Vinke S."/>
            <person name="Viehoefer P."/>
            <person name="Jacob L."/>
            <person name="Luebke N.-C."/>
            <person name="Schulte-Berndt E."/>
            <person name="Hain C."/>
            <person name="Linder M."/>
            <person name="Schmidt P."/>
            <person name="Wollenschlaeger L."/>
            <person name="Luttermann T."/>
            <person name="Thieme E."/>
            <person name="Hassa J."/>
            <person name="Haak M."/>
            <person name="Wittchen M."/>
            <person name="Mentz A."/>
            <person name="Persicke M."/>
            <person name="Busche T."/>
            <person name="Ruckert C."/>
        </authorList>
    </citation>
    <scope>NUCLEOTIDE SEQUENCE [LARGE SCALE GENOMIC DNA]</scope>
    <source>
        <strain evidence="12 13">2039</strain>
    </source>
</reference>
<evidence type="ECO:0000313" key="12">
    <source>
        <dbReference type="EMBL" id="QGU07104.1"/>
    </source>
</evidence>
<dbReference type="InterPro" id="IPR006048">
    <property type="entry name" value="A-amylase/branching_C"/>
</dbReference>
<dbReference type="RefSeq" id="WP_156230637.1">
    <property type="nucleotide sequence ID" value="NZ_CP046455.1"/>
</dbReference>
<keyword evidence="6 9" id="KW-0808">Transferase</keyword>
<keyword evidence="4 9" id="KW-0321">Glycogen metabolism</keyword>
<proteinExistence type="inferred from homology"/>
<dbReference type="KEGG" id="cok:COCCU_05800"/>
<evidence type="ECO:0000256" key="3">
    <source>
        <dbReference type="ARBA" id="ARBA00009000"/>
    </source>
</evidence>
<dbReference type="CDD" id="cd02855">
    <property type="entry name" value="E_set_GBE_prok_N"/>
    <property type="match status" value="1"/>
</dbReference>
<dbReference type="PIRSF" id="PIRSF000463">
    <property type="entry name" value="GlgB"/>
    <property type="match status" value="1"/>
</dbReference>
<dbReference type="InterPro" id="IPR006407">
    <property type="entry name" value="GlgB"/>
</dbReference>
<comment type="similarity">
    <text evidence="3 9">Belongs to the glycosyl hydrolase 13 family. GlgB subfamily.</text>
</comment>
<dbReference type="GO" id="GO:0005829">
    <property type="term" value="C:cytosol"/>
    <property type="evidence" value="ECO:0007669"/>
    <property type="project" value="TreeGrafter"/>
</dbReference>
<dbReference type="UniPathway" id="UPA00164"/>
<name>A0A6B8W0Q9_9CORY</name>
<evidence type="ECO:0000313" key="13">
    <source>
        <dbReference type="Proteomes" id="UP000424462"/>
    </source>
</evidence>
<accession>A0A6B8W0Q9</accession>
<dbReference type="FunFam" id="2.60.40.10:FF:000169">
    <property type="entry name" value="1,4-alpha-glucan branching enzyme GlgB"/>
    <property type="match status" value="1"/>
</dbReference>
<dbReference type="InterPro" id="IPR004193">
    <property type="entry name" value="Glyco_hydro_13_N"/>
</dbReference>
<comment type="function">
    <text evidence="9">Catalyzes the formation of the alpha-1,6-glucosidic linkages in glycogen by scission of a 1,4-alpha-linked oligosaccharide from growing alpha-1,4-glucan chains and the subsequent attachment of the oligosaccharide to the alpha-1,6 position.</text>
</comment>
<dbReference type="PANTHER" id="PTHR43651:SF3">
    <property type="entry name" value="1,4-ALPHA-GLUCAN-BRANCHING ENZYME"/>
    <property type="match status" value="1"/>
</dbReference>
<evidence type="ECO:0000256" key="10">
    <source>
        <dbReference type="PIRSR" id="PIRSR000463-1"/>
    </source>
</evidence>
<evidence type="ECO:0000256" key="8">
    <source>
        <dbReference type="ARBA" id="ARBA00023277"/>
    </source>
</evidence>
<dbReference type="InterPro" id="IPR014756">
    <property type="entry name" value="Ig_E-set"/>
</dbReference>
<evidence type="ECO:0000256" key="9">
    <source>
        <dbReference type="HAMAP-Rule" id="MF_00685"/>
    </source>
</evidence>
<dbReference type="SUPFAM" id="SSF51011">
    <property type="entry name" value="Glycosyl hydrolase domain"/>
    <property type="match status" value="1"/>
</dbReference>
<evidence type="ECO:0000256" key="1">
    <source>
        <dbReference type="ARBA" id="ARBA00000826"/>
    </source>
</evidence>